<evidence type="ECO:0000256" key="3">
    <source>
        <dbReference type="ARBA" id="ARBA00022801"/>
    </source>
</evidence>
<evidence type="ECO:0000256" key="4">
    <source>
        <dbReference type="ARBA" id="ARBA00022825"/>
    </source>
</evidence>
<proteinExistence type="inferred from homology"/>
<protein>
    <recommendedName>
        <fullName evidence="6">subtilisin</fullName>
        <ecNumber evidence="6">3.4.21.62</ecNumber>
    </recommendedName>
</protein>
<comment type="catalytic activity">
    <reaction evidence="5">
        <text>Hydrolysis of proteins with broad specificity for peptide bonds, and a preference for a large uncharged residue in P1. Hydrolyzes peptide amides.</text>
        <dbReference type="EC" id="3.4.21.62"/>
    </reaction>
</comment>
<evidence type="ECO:0000256" key="6">
    <source>
        <dbReference type="ARBA" id="ARBA00023619"/>
    </source>
</evidence>
<keyword evidence="10" id="KW-0732">Signal</keyword>
<dbReference type="InterPro" id="IPR022398">
    <property type="entry name" value="Peptidase_S8_His-AS"/>
</dbReference>
<dbReference type="InterPro" id="IPR015500">
    <property type="entry name" value="Peptidase_S8_subtilisin-rel"/>
</dbReference>
<evidence type="ECO:0000256" key="8">
    <source>
        <dbReference type="PROSITE-ProRule" id="PRU01240"/>
    </source>
</evidence>
<keyword evidence="3" id="KW-0378">Hydrolase</keyword>
<evidence type="ECO:0000256" key="7">
    <source>
        <dbReference type="PIRSR" id="PIRSR615500-1"/>
    </source>
</evidence>
<dbReference type="PANTHER" id="PTHR43806">
    <property type="entry name" value="PEPTIDASE S8"/>
    <property type="match status" value="1"/>
</dbReference>
<evidence type="ECO:0000256" key="9">
    <source>
        <dbReference type="SAM" id="MobiDB-lite"/>
    </source>
</evidence>
<keyword evidence="4" id="KW-0720">Serine protease</keyword>
<dbReference type="GO" id="GO:0006508">
    <property type="term" value="P:proteolysis"/>
    <property type="evidence" value="ECO:0007669"/>
    <property type="project" value="UniProtKB-KW"/>
</dbReference>
<feature type="signal peptide" evidence="10">
    <location>
        <begin position="1"/>
        <end position="20"/>
    </location>
</feature>
<dbReference type="EC" id="3.4.21.62" evidence="6"/>
<dbReference type="PROSITE" id="PS00137">
    <property type="entry name" value="SUBTILASE_HIS"/>
    <property type="match status" value="1"/>
</dbReference>
<dbReference type="AlphaFoldDB" id="A0A836C7M8"/>
<feature type="active site" description="Charge relay system" evidence="7">
    <location>
        <position position="554"/>
    </location>
</feature>
<feature type="region of interest" description="Disordered" evidence="9">
    <location>
        <begin position="101"/>
        <end position="151"/>
    </location>
</feature>
<dbReference type="OrthoDB" id="10256524at2759"/>
<name>A0A836C7M8_9STRA</name>
<dbReference type="GO" id="GO:0004252">
    <property type="term" value="F:serine-type endopeptidase activity"/>
    <property type="evidence" value="ECO:0007669"/>
    <property type="project" value="UniProtKB-EC"/>
</dbReference>
<dbReference type="InterPro" id="IPR036852">
    <property type="entry name" value="Peptidase_S8/S53_dom_sf"/>
</dbReference>
<organism evidence="12 13">
    <name type="scientific">Tribonema minus</name>
    <dbReference type="NCBI Taxonomy" id="303371"/>
    <lineage>
        <taxon>Eukaryota</taxon>
        <taxon>Sar</taxon>
        <taxon>Stramenopiles</taxon>
        <taxon>Ochrophyta</taxon>
        <taxon>PX clade</taxon>
        <taxon>Xanthophyceae</taxon>
        <taxon>Tribonematales</taxon>
        <taxon>Tribonemataceae</taxon>
        <taxon>Tribonema</taxon>
    </lineage>
</organism>
<accession>A0A836C7M8</accession>
<feature type="active site" description="Charge relay system" evidence="7">
    <location>
        <position position="189"/>
    </location>
</feature>
<feature type="active site" description="Charge relay system" evidence="7">
    <location>
        <position position="254"/>
    </location>
</feature>
<evidence type="ECO:0000256" key="2">
    <source>
        <dbReference type="ARBA" id="ARBA00022670"/>
    </source>
</evidence>
<evidence type="ECO:0000256" key="1">
    <source>
        <dbReference type="ARBA" id="ARBA00011073"/>
    </source>
</evidence>
<evidence type="ECO:0000313" key="12">
    <source>
        <dbReference type="EMBL" id="KAG5175689.1"/>
    </source>
</evidence>
<dbReference type="PROSITE" id="PS51892">
    <property type="entry name" value="SUBTILASE"/>
    <property type="match status" value="1"/>
</dbReference>
<feature type="compositionally biased region" description="Basic residues" evidence="9">
    <location>
        <begin position="118"/>
        <end position="141"/>
    </location>
</feature>
<dbReference type="InterPro" id="IPR000209">
    <property type="entry name" value="Peptidase_S8/S53_dom"/>
</dbReference>
<reference evidence="12" key="1">
    <citation type="submission" date="2021-02" db="EMBL/GenBank/DDBJ databases">
        <title>First Annotated Genome of the Yellow-green Alga Tribonema minus.</title>
        <authorList>
            <person name="Mahan K.M."/>
        </authorList>
    </citation>
    <scope>NUCLEOTIDE SEQUENCE</scope>
    <source>
        <strain evidence="12">UTEX B ZZ1240</strain>
    </source>
</reference>
<dbReference type="InterPro" id="IPR050131">
    <property type="entry name" value="Peptidase_S8_subtilisin-like"/>
</dbReference>
<dbReference type="PRINTS" id="PR00723">
    <property type="entry name" value="SUBTILISIN"/>
</dbReference>
<evidence type="ECO:0000256" key="5">
    <source>
        <dbReference type="ARBA" id="ARBA00023529"/>
    </source>
</evidence>
<sequence length="615" mass="65913">MPSPVVRAALAVMAFALARAQDASRWRVRLHGDPDEASLHLLASKFGGSISLVHELNLAYATGSADLADELEQLAGVASVMPIAPLRFDHDVQHFEMPDLGELPEQGEEGEEEQDHHRALKKKGGKGGRKPTKRHTKKKRPTRPDAPDLANNLQPLQWSLKALDVAKAWKAGYKGRISKGRPVRVAVLDGGFYTDRHTTRATRHCSVATAKQRFYTDHPNIRSNVNRDLSKSLAPEDLEYRPNRSGHRAKQFSHGTWIAGVIAGADRARGTVGVAPEAELILVKQVGASRKFGRGTWIAGVIAGADRARGTVGVAPEAELILVKVYQNDGSGDEEAMVYQDDGSGDEEAMVRGIVYAAKSGADIICMPVTGVPEDEFDLRTQQTFEAFSASVTFATLKGVTVIASAGNRNFNFDNPQGDRVWPAQPLNSNFASELQLQLQVSGVITVSATGPYNWWNNKGTNLNKPASYSNYGTSVIKFAAPGGGIDALTNKDAKTFAAPGGGIDALTNKDAKTCNVPLLGEPKYPCGVLDWVFGPCCFGTKRGYTYSASYGTSASAAHVAGVAALIMDKAHKRLSPRAMYEALRAISDDLGGSGADPRFGLGLVNAGRIADLKL</sequence>
<feature type="chain" id="PRO_5032670932" description="subtilisin" evidence="10">
    <location>
        <begin position="21"/>
        <end position="615"/>
    </location>
</feature>
<comment type="similarity">
    <text evidence="1 8">Belongs to the peptidase S8 family.</text>
</comment>
<feature type="domain" description="Peptidase S8/S53" evidence="11">
    <location>
        <begin position="295"/>
        <end position="603"/>
    </location>
</feature>
<dbReference type="PANTHER" id="PTHR43806:SF11">
    <property type="entry name" value="CEREVISIN-RELATED"/>
    <property type="match status" value="1"/>
</dbReference>
<dbReference type="Proteomes" id="UP000664859">
    <property type="component" value="Unassembled WGS sequence"/>
</dbReference>
<evidence type="ECO:0000313" key="13">
    <source>
        <dbReference type="Proteomes" id="UP000664859"/>
    </source>
</evidence>
<dbReference type="SUPFAM" id="SSF52743">
    <property type="entry name" value="Subtilisin-like"/>
    <property type="match status" value="2"/>
</dbReference>
<evidence type="ECO:0000256" key="10">
    <source>
        <dbReference type="SAM" id="SignalP"/>
    </source>
</evidence>
<keyword evidence="2" id="KW-0645">Protease</keyword>
<feature type="domain" description="Peptidase S8/S53" evidence="11">
    <location>
        <begin position="183"/>
        <end position="285"/>
    </location>
</feature>
<comment type="caution">
    <text evidence="8">Lacks conserved residue(s) required for the propagation of feature annotation.</text>
</comment>
<gene>
    <name evidence="12" type="ORF">JKP88DRAFT_242529</name>
</gene>
<dbReference type="EMBL" id="JAFCMP010000547">
    <property type="protein sequence ID" value="KAG5175689.1"/>
    <property type="molecule type" value="Genomic_DNA"/>
</dbReference>
<dbReference type="Gene3D" id="3.40.50.200">
    <property type="entry name" value="Peptidase S8/S53 domain"/>
    <property type="match status" value="2"/>
</dbReference>
<keyword evidence="13" id="KW-1185">Reference proteome</keyword>
<dbReference type="Pfam" id="PF00082">
    <property type="entry name" value="Peptidase_S8"/>
    <property type="match status" value="2"/>
</dbReference>
<evidence type="ECO:0000259" key="11">
    <source>
        <dbReference type="Pfam" id="PF00082"/>
    </source>
</evidence>
<comment type="caution">
    <text evidence="12">The sequence shown here is derived from an EMBL/GenBank/DDBJ whole genome shotgun (WGS) entry which is preliminary data.</text>
</comment>